<keyword evidence="2" id="KW-1185">Reference proteome</keyword>
<reference evidence="1" key="1">
    <citation type="submission" date="2024-09" db="EMBL/GenBank/DDBJ databases">
        <title>Draft Genome Sequences of Neofusicoccum parvum.</title>
        <authorList>
            <person name="Ashida A."/>
            <person name="Camagna M."/>
            <person name="Tanaka A."/>
            <person name="Takemoto D."/>
        </authorList>
    </citation>
    <scope>NUCLEOTIDE SEQUENCE</scope>
    <source>
        <strain evidence="1">PPO83</strain>
    </source>
</reference>
<evidence type="ECO:0000313" key="2">
    <source>
        <dbReference type="Proteomes" id="UP001165186"/>
    </source>
</evidence>
<name>A0ACB5SHE2_9PEZI</name>
<organism evidence="1 2">
    <name type="scientific">Neofusicoccum parvum</name>
    <dbReference type="NCBI Taxonomy" id="310453"/>
    <lineage>
        <taxon>Eukaryota</taxon>
        <taxon>Fungi</taxon>
        <taxon>Dikarya</taxon>
        <taxon>Ascomycota</taxon>
        <taxon>Pezizomycotina</taxon>
        <taxon>Dothideomycetes</taxon>
        <taxon>Dothideomycetes incertae sedis</taxon>
        <taxon>Botryosphaeriales</taxon>
        <taxon>Botryosphaeriaceae</taxon>
        <taxon>Neofusicoccum</taxon>
    </lineage>
</organism>
<proteinExistence type="predicted"/>
<comment type="caution">
    <text evidence="1">The sequence shown here is derived from an EMBL/GenBank/DDBJ whole genome shotgun (WGS) entry which is preliminary data.</text>
</comment>
<protein>
    <submittedName>
        <fullName evidence="1">Siderophore iron transporter mirb</fullName>
    </submittedName>
</protein>
<evidence type="ECO:0000313" key="1">
    <source>
        <dbReference type="EMBL" id="GME41263.1"/>
    </source>
</evidence>
<accession>A0ACB5SHE2</accession>
<dbReference type="EMBL" id="BSXG01000097">
    <property type="protein sequence ID" value="GME41263.1"/>
    <property type="molecule type" value="Genomic_DNA"/>
</dbReference>
<dbReference type="Proteomes" id="UP001165186">
    <property type="component" value="Unassembled WGS sequence"/>
</dbReference>
<gene>
    <name evidence="1" type="primary">g2049</name>
    <name evidence="1" type="ORF">NpPPO83_00002049</name>
</gene>
<sequence length="604" mass="65955">MILRQRSFDRALGDRRPDHSRASSPDIPGEDAPLLMDVERDHPDDPPQQGVREIEAVRSVWTPGLLKIAYLSVFVVILGSSLETQASANLTNYVTSDFSEHALVSTISVSTSLVAGVARVPVAKLIDIWGRGEGYVTMVACTTLGLILMAACNNVPTYAVAQVFYWLGFDGAGYVLQVFLADTTSLRNRALAFSLSTTPYILTTFAGPAVAQWFQDNSSWRWAYIIFAIITPLVSLPIIYLLFYTKRIAIRKGILKPNELKRKEPWLVQAQKFAIQFDVVGSVLFVIGLALILLPLSLRSHSPAGWLDLSILSKFIAGYSCLCLFVAWEWKFAPVKLIPYRVIMDRTVLGSCLLCFVSFAAFSCYNAYFPAYLQVVHDLTIRTAGYIANIFSITSCILGIAFAYIIRQTGRYKQLALLALPLRALGTLALIPAVQPHHSTTAVVGCQLANAVAGAALVVANQTAVNAAVARRHGDLAVVLAVQLLFSSVGAAVGTAAAGAVWAAAMPGLLRAFLPPARRPLADALYGSLRRQLEWPVGSDVRWAVVRAYCVTQARLCVVAAMALPFVVGFVMMWRDLPVVDEEEEEGERGRGRWKGDGPVEHHD</sequence>